<proteinExistence type="predicted"/>
<name>A0A2Z6RDV1_9GLOM</name>
<evidence type="ECO:0000313" key="2">
    <source>
        <dbReference type="Proteomes" id="UP000247702"/>
    </source>
</evidence>
<accession>A0A2Z6RDV1</accession>
<organism evidence="1 2">
    <name type="scientific">Rhizophagus clarus</name>
    <dbReference type="NCBI Taxonomy" id="94130"/>
    <lineage>
        <taxon>Eukaryota</taxon>
        <taxon>Fungi</taxon>
        <taxon>Fungi incertae sedis</taxon>
        <taxon>Mucoromycota</taxon>
        <taxon>Glomeromycotina</taxon>
        <taxon>Glomeromycetes</taxon>
        <taxon>Glomerales</taxon>
        <taxon>Glomeraceae</taxon>
        <taxon>Rhizophagus</taxon>
    </lineage>
</organism>
<sequence length="67" mass="7875">MTRSSHQYVLQTEWLALDSSWIHYEKDYDNDYIIFAIYSLVREIQNKSLKDQYLSIRGKSSSLAPAS</sequence>
<comment type="caution">
    <text evidence="1">The sequence shown here is derived from an EMBL/GenBank/DDBJ whole genome shotgun (WGS) entry which is preliminary data.</text>
</comment>
<protein>
    <submittedName>
        <fullName evidence="1">Uncharacterized protein</fullName>
    </submittedName>
</protein>
<dbReference type="Proteomes" id="UP000247702">
    <property type="component" value="Unassembled WGS sequence"/>
</dbReference>
<keyword evidence="2" id="KW-1185">Reference proteome</keyword>
<dbReference type="EMBL" id="BEXD01001646">
    <property type="protein sequence ID" value="GBB95121.1"/>
    <property type="molecule type" value="Genomic_DNA"/>
</dbReference>
<gene>
    <name evidence="1" type="ORF">RclHR1_02480020</name>
</gene>
<reference evidence="1 2" key="1">
    <citation type="submission" date="2017-11" db="EMBL/GenBank/DDBJ databases">
        <title>The genome of Rhizophagus clarus HR1 reveals common genetic basis of auxotrophy among arbuscular mycorrhizal fungi.</title>
        <authorList>
            <person name="Kobayashi Y."/>
        </authorList>
    </citation>
    <scope>NUCLEOTIDE SEQUENCE [LARGE SCALE GENOMIC DNA]</scope>
    <source>
        <strain evidence="1 2">HR1</strain>
    </source>
</reference>
<evidence type="ECO:0000313" key="1">
    <source>
        <dbReference type="EMBL" id="GBB95121.1"/>
    </source>
</evidence>
<dbReference type="AlphaFoldDB" id="A0A2Z6RDV1"/>